<evidence type="ECO:0000256" key="8">
    <source>
        <dbReference type="SAM" id="MobiDB-lite"/>
    </source>
</evidence>
<dbReference type="Proteomes" id="UP000567795">
    <property type="component" value="Unassembled WGS sequence"/>
</dbReference>
<keyword evidence="4 7" id="KW-0560">Oxidoreductase</keyword>
<dbReference type="Pfam" id="PF00067">
    <property type="entry name" value="p450"/>
    <property type="match status" value="1"/>
</dbReference>
<dbReference type="InterPro" id="IPR001128">
    <property type="entry name" value="Cyt_P450"/>
</dbReference>
<gene>
    <name evidence="9" type="ORF">FHU37_004943</name>
</gene>
<reference evidence="9 10" key="1">
    <citation type="submission" date="2020-07" db="EMBL/GenBank/DDBJ databases">
        <title>Sequencing the genomes of 1000 actinobacteria strains.</title>
        <authorList>
            <person name="Klenk H.-P."/>
        </authorList>
    </citation>
    <scope>NUCLEOTIDE SEQUENCE [LARGE SCALE GENOMIC DNA]</scope>
    <source>
        <strain evidence="9 10">DSM 42178</strain>
    </source>
</reference>
<comment type="similarity">
    <text evidence="1 7">Belongs to the cytochrome P450 family.</text>
</comment>
<feature type="compositionally biased region" description="Polar residues" evidence="8">
    <location>
        <begin position="1"/>
        <end position="11"/>
    </location>
</feature>
<sequence length="406" mass="44949">MPEASSTTTWEPITLPTARRGGCPFDPPPELARLREERPLRRLSFPDGHLGWLVTSHALARTVMADPRFSARMELRHTPIHRPVAERLTSRPAPPGFFIAMDPPDHTHYRRLLTGQFTVRRMNQLHPWIERVVEEHLDAMEQAGPPVDLVEAFALPIPSLVICELLGVPYADRDDFQRHSSTMVRLDTGADEGMAAMAALTAYLRELAVRKRAEPTDDMLSGLAAHQELNEDELAGMALLLLVAGHETTANMIGLGTFALLQHPAQAEALRSDPALTDGAVEELMRYLTVIHNGTGRAALEDVELDGELIREGENVWVSLSAANRDPARFSDPDELDLGRAASGHLGFGHGVHQCLGQQLARIELRSALPALFRRFPTLRLAVPAEEVPTRTDMNIYGVHRLPVAW</sequence>
<dbReference type="GO" id="GO:0004497">
    <property type="term" value="F:monooxygenase activity"/>
    <property type="evidence" value="ECO:0007669"/>
    <property type="project" value="UniProtKB-KW"/>
</dbReference>
<dbReference type="GO" id="GO:0020037">
    <property type="term" value="F:heme binding"/>
    <property type="evidence" value="ECO:0007669"/>
    <property type="project" value="InterPro"/>
</dbReference>
<keyword evidence="2 7" id="KW-0349">Heme</keyword>
<comment type="caution">
    <text evidence="9">The sequence shown here is derived from an EMBL/GenBank/DDBJ whole genome shotgun (WGS) entry which is preliminary data.</text>
</comment>
<proteinExistence type="inferred from homology"/>
<dbReference type="PANTHER" id="PTHR46696:SF1">
    <property type="entry name" value="CYTOCHROME P450 YJIB-RELATED"/>
    <property type="match status" value="1"/>
</dbReference>
<dbReference type="SUPFAM" id="SSF48264">
    <property type="entry name" value="Cytochrome P450"/>
    <property type="match status" value="1"/>
</dbReference>
<evidence type="ECO:0000256" key="6">
    <source>
        <dbReference type="ARBA" id="ARBA00023033"/>
    </source>
</evidence>
<dbReference type="CDD" id="cd11030">
    <property type="entry name" value="CYP105-like"/>
    <property type="match status" value="1"/>
</dbReference>
<dbReference type="Gene3D" id="1.10.630.10">
    <property type="entry name" value="Cytochrome P450"/>
    <property type="match status" value="1"/>
</dbReference>
<dbReference type="EMBL" id="JACBZD010000002">
    <property type="protein sequence ID" value="NYI07914.1"/>
    <property type="molecule type" value="Genomic_DNA"/>
</dbReference>
<dbReference type="InterPro" id="IPR017972">
    <property type="entry name" value="Cyt_P450_CS"/>
</dbReference>
<dbReference type="PANTHER" id="PTHR46696">
    <property type="entry name" value="P450, PUTATIVE (EUROFUNG)-RELATED"/>
    <property type="match status" value="1"/>
</dbReference>
<dbReference type="PRINTS" id="PR00359">
    <property type="entry name" value="BP450"/>
</dbReference>
<evidence type="ECO:0000313" key="10">
    <source>
        <dbReference type="Proteomes" id="UP000567795"/>
    </source>
</evidence>
<evidence type="ECO:0000256" key="5">
    <source>
        <dbReference type="ARBA" id="ARBA00023004"/>
    </source>
</evidence>
<evidence type="ECO:0000256" key="3">
    <source>
        <dbReference type="ARBA" id="ARBA00022723"/>
    </source>
</evidence>
<dbReference type="RefSeq" id="WP_179816835.1">
    <property type="nucleotide sequence ID" value="NZ_JACBZD010000002.1"/>
</dbReference>
<dbReference type="InterPro" id="IPR002397">
    <property type="entry name" value="Cyt_P450_B"/>
</dbReference>
<name>A0A853A4W5_9ACTN</name>
<keyword evidence="5 7" id="KW-0408">Iron</keyword>
<dbReference type="GO" id="GO:0016705">
    <property type="term" value="F:oxidoreductase activity, acting on paired donors, with incorporation or reduction of molecular oxygen"/>
    <property type="evidence" value="ECO:0007669"/>
    <property type="project" value="InterPro"/>
</dbReference>
<keyword evidence="6 7" id="KW-0503">Monooxygenase</keyword>
<dbReference type="GO" id="GO:0005506">
    <property type="term" value="F:iron ion binding"/>
    <property type="evidence" value="ECO:0007669"/>
    <property type="project" value="InterPro"/>
</dbReference>
<dbReference type="InterPro" id="IPR036396">
    <property type="entry name" value="Cyt_P450_sf"/>
</dbReference>
<protein>
    <submittedName>
        <fullName evidence="9">Cytochrome P450</fullName>
    </submittedName>
</protein>
<dbReference type="AlphaFoldDB" id="A0A853A4W5"/>
<evidence type="ECO:0000256" key="7">
    <source>
        <dbReference type="RuleBase" id="RU000461"/>
    </source>
</evidence>
<dbReference type="PRINTS" id="PR00385">
    <property type="entry name" value="P450"/>
</dbReference>
<evidence type="ECO:0000256" key="2">
    <source>
        <dbReference type="ARBA" id="ARBA00022617"/>
    </source>
</evidence>
<accession>A0A853A4W5</accession>
<evidence type="ECO:0000256" key="1">
    <source>
        <dbReference type="ARBA" id="ARBA00010617"/>
    </source>
</evidence>
<organism evidence="9 10">
    <name type="scientific">Allostreptomyces psammosilenae</name>
    <dbReference type="NCBI Taxonomy" id="1892865"/>
    <lineage>
        <taxon>Bacteria</taxon>
        <taxon>Bacillati</taxon>
        <taxon>Actinomycetota</taxon>
        <taxon>Actinomycetes</taxon>
        <taxon>Kitasatosporales</taxon>
        <taxon>Streptomycetaceae</taxon>
        <taxon>Allostreptomyces</taxon>
    </lineage>
</organism>
<evidence type="ECO:0000256" key="4">
    <source>
        <dbReference type="ARBA" id="ARBA00023002"/>
    </source>
</evidence>
<feature type="region of interest" description="Disordered" evidence="8">
    <location>
        <begin position="1"/>
        <end position="28"/>
    </location>
</feature>
<keyword evidence="10" id="KW-1185">Reference proteome</keyword>
<keyword evidence="3 7" id="KW-0479">Metal-binding</keyword>
<evidence type="ECO:0000313" key="9">
    <source>
        <dbReference type="EMBL" id="NYI07914.1"/>
    </source>
</evidence>
<dbReference type="PROSITE" id="PS00086">
    <property type="entry name" value="CYTOCHROME_P450"/>
    <property type="match status" value="1"/>
</dbReference>
<dbReference type="FunFam" id="1.10.630.10:FF:000018">
    <property type="entry name" value="Cytochrome P450 monooxygenase"/>
    <property type="match status" value="1"/>
</dbReference>